<dbReference type="HOGENOM" id="CLU_882383_0_0_3"/>
<evidence type="ECO:0000313" key="3">
    <source>
        <dbReference type="Proteomes" id="UP000001423"/>
    </source>
</evidence>
<feature type="region of interest" description="Disordered" evidence="1">
    <location>
        <begin position="1"/>
        <end position="22"/>
    </location>
</feature>
<evidence type="ECO:0000313" key="2">
    <source>
        <dbReference type="EMBL" id="CAE20503.1"/>
    </source>
</evidence>
<feature type="region of interest" description="Disordered" evidence="1">
    <location>
        <begin position="132"/>
        <end position="238"/>
    </location>
</feature>
<dbReference type="KEGG" id="pmt:PMT_0328"/>
<evidence type="ECO:0000256" key="1">
    <source>
        <dbReference type="SAM" id="MobiDB-lite"/>
    </source>
</evidence>
<reference evidence="2 3" key="1">
    <citation type="journal article" date="2003" name="Nature">
        <title>Genome divergence in two Prochlorococcus ecotypes reflects oceanic niche differentiation.</title>
        <authorList>
            <person name="Rocap G."/>
            <person name="Larimer F.W."/>
            <person name="Lamerdin J.E."/>
            <person name="Malfatti S."/>
            <person name="Chain P."/>
            <person name="Ahlgren N.A."/>
            <person name="Arellano A."/>
            <person name="Coleman M."/>
            <person name="Hauser L."/>
            <person name="Hess W.R."/>
            <person name="Johnson Z.I."/>
            <person name="Land M.L."/>
            <person name="Lindell D."/>
            <person name="Post A.F."/>
            <person name="Regala W."/>
            <person name="Shah M."/>
            <person name="Shaw S.L."/>
            <person name="Steglich C."/>
            <person name="Sullivan M.B."/>
            <person name="Ting C.S."/>
            <person name="Tolonen A."/>
            <person name="Webb E.A."/>
            <person name="Zinser E.R."/>
            <person name="Chisholm S.W."/>
        </authorList>
    </citation>
    <scope>NUCLEOTIDE SEQUENCE [LARGE SCALE GENOMIC DNA]</scope>
    <source>
        <strain evidence="3">MIT 9313</strain>
    </source>
</reference>
<keyword evidence="3" id="KW-1185">Reference proteome</keyword>
<dbReference type="RefSeq" id="WP_011129707.1">
    <property type="nucleotide sequence ID" value="NC_005071.1"/>
</dbReference>
<proteinExistence type="predicted"/>
<name>Q7V8L3_PROMM</name>
<feature type="compositionally biased region" description="Polar residues" evidence="1">
    <location>
        <begin position="144"/>
        <end position="168"/>
    </location>
</feature>
<feature type="compositionally biased region" description="Basic and acidic residues" evidence="1">
    <location>
        <begin position="169"/>
        <end position="198"/>
    </location>
</feature>
<dbReference type="EMBL" id="BX548175">
    <property type="protein sequence ID" value="CAE20503.1"/>
    <property type="molecule type" value="Genomic_DNA"/>
</dbReference>
<sequence>MARSTSSRSTTKVVATPLATASTNRTTTTLISEQAVELNTAATVESPIQPEASSSRVDALTPYFENFGPDPILGNHIENNNLEYLNDFINENQIDPTLGIDIRNEFVNNVMNSVDELQDLIMSQALGHTTGDYHMHTEEGDGYTRTTTVRPDGSVQGTETKNANGTSHYENDVVDQYKDKDGNIITKEEYDNLNKQEEKEEEPEKDESNDDNQSETEGNESEEPEGGEGDDITPESEARGRWYISEQIDELTGNLKEEMFVNSQFEIMDASIAFELEPMVHEQIGNSQANHSPTLNQVEELPMLTGIRTATEAIF</sequence>
<dbReference type="Proteomes" id="UP000001423">
    <property type="component" value="Chromosome"/>
</dbReference>
<protein>
    <submittedName>
        <fullName evidence="2">Uncharacterized protein</fullName>
    </submittedName>
</protein>
<gene>
    <name evidence="2" type="ordered locus">PMT_0328</name>
</gene>
<accession>Q7V8L3</accession>
<organism evidence="2 3">
    <name type="scientific">Prochlorococcus marinus (strain MIT 9313)</name>
    <dbReference type="NCBI Taxonomy" id="74547"/>
    <lineage>
        <taxon>Bacteria</taxon>
        <taxon>Bacillati</taxon>
        <taxon>Cyanobacteriota</taxon>
        <taxon>Cyanophyceae</taxon>
        <taxon>Synechococcales</taxon>
        <taxon>Prochlorococcaceae</taxon>
        <taxon>Prochlorococcus</taxon>
    </lineage>
</organism>
<feature type="compositionally biased region" description="Acidic residues" evidence="1">
    <location>
        <begin position="199"/>
        <end position="234"/>
    </location>
</feature>
<dbReference type="AlphaFoldDB" id="Q7V8L3"/>